<proteinExistence type="predicted"/>
<comment type="caution">
    <text evidence="2">The sequence shown here is derived from an EMBL/GenBank/DDBJ whole genome shotgun (WGS) entry which is preliminary data.</text>
</comment>
<feature type="non-terminal residue" evidence="2">
    <location>
        <position position="375"/>
    </location>
</feature>
<protein>
    <submittedName>
        <fullName evidence="2">Uncharacterized protein</fullName>
    </submittedName>
</protein>
<sequence>MLRSTNFDTLLSNCTHVEQILDLCSRALVDRYPSTEKKLFHLKTTRYEEGYEITLAFNGKQRTFKLVLAGDVDPIHGAIVLQESRYQIKRDDGEPIEPWSGSSYNPVGDFIIPTPAPIPPNSGNNDPISIGFPIIINPVSPIDPVIPDDVGDDVLPFDILPPGEINEPQNQPHPNPPVTSPNPPPFPLPNPDPPIDIPTGQQFPPASDFPNPEGYPLHPPELTGTRPPIIPLDIPPILTIGELQPLPDLGAKKKELPFAEPPERISLRLPDFPLAPENPKQGVEDGRPYPQGADIPQPIRLAEPIPGITNSPDPLQEPEPFQVPLPPLEFLPDRVKTERTETQTETETQTDTDIDIVPNDLGVGTQTLPQDAPLS</sequence>
<feature type="region of interest" description="Disordered" evidence="1">
    <location>
        <begin position="156"/>
        <end position="215"/>
    </location>
</feature>
<evidence type="ECO:0000256" key="1">
    <source>
        <dbReference type="SAM" id="MobiDB-lite"/>
    </source>
</evidence>
<evidence type="ECO:0000313" key="3">
    <source>
        <dbReference type="Proteomes" id="UP000003477"/>
    </source>
</evidence>
<feature type="compositionally biased region" description="Pro residues" evidence="1">
    <location>
        <begin position="171"/>
        <end position="196"/>
    </location>
</feature>
<name>G5J121_CROWT</name>
<gene>
    <name evidence="2" type="ORF">CWATWH0003_1208t1</name>
</gene>
<feature type="compositionally biased region" description="Basic and acidic residues" evidence="1">
    <location>
        <begin position="331"/>
        <end position="342"/>
    </location>
</feature>
<accession>G5J121</accession>
<dbReference type="EMBL" id="AESD01000193">
    <property type="protein sequence ID" value="EHJ14124.1"/>
    <property type="molecule type" value="Genomic_DNA"/>
</dbReference>
<evidence type="ECO:0000313" key="2">
    <source>
        <dbReference type="EMBL" id="EHJ14124.1"/>
    </source>
</evidence>
<feature type="compositionally biased region" description="Pro residues" evidence="1">
    <location>
        <begin position="315"/>
        <end position="329"/>
    </location>
</feature>
<dbReference type="AlphaFoldDB" id="G5J121"/>
<feature type="region of interest" description="Disordered" evidence="1">
    <location>
        <begin position="262"/>
        <end position="375"/>
    </location>
</feature>
<dbReference type="Proteomes" id="UP000003477">
    <property type="component" value="Unassembled WGS sequence"/>
</dbReference>
<reference evidence="2 3" key="1">
    <citation type="journal article" date="2011" name="Front. Microbiol.">
        <title>Two Strains of Crocosphaera watsonii with Highly Conserved Genomes are Distinguished by Strain-Specific Features.</title>
        <authorList>
            <person name="Bench S.R."/>
            <person name="Ilikchyan I.N."/>
            <person name="Tripp H.J."/>
            <person name="Zehr J.P."/>
        </authorList>
    </citation>
    <scope>NUCLEOTIDE SEQUENCE [LARGE SCALE GENOMIC DNA]</scope>
    <source>
        <strain evidence="2 3">WH 0003</strain>
    </source>
</reference>
<organism evidence="2 3">
    <name type="scientific">Crocosphaera watsonii WH 0003</name>
    <dbReference type="NCBI Taxonomy" id="423471"/>
    <lineage>
        <taxon>Bacteria</taxon>
        <taxon>Bacillati</taxon>
        <taxon>Cyanobacteriota</taxon>
        <taxon>Cyanophyceae</taxon>
        <taxon>Oscillatoriophycideae</taxon>
        <taxon>Chroococcales</taxon>
        <taxon>Aphanothecaceae</taxon>
        <taxon>Crocosphaera</taxon>
    </lineage>
</organism>